<dbReference type="STRING" id="861299.J421_0133"/>
<sequence length="410" mass="45311">MTTTLPNMSTARSAGAAPNAHPTTRVEVVTTLDGLRRLEAEWTALSARVPDATPFTTHEWAVAWWTHLRRATRWKRDALRVFVVRSADGAAIAFAPYMLTEYRALAVPVMRILQPIGADPNLTELRAMLVAPEHEAAAVAALLAAQRTVGPAPDWIRVAGLRRDGDARRQLLARADAVADREISAFSLRLPDSWEEFKRTRPRNVRESLRKCYNSLARDGHEWRFRAIEGGPELDAALARFCELHAYRAQAGGSVAHPDYFAPAPSRAFLGDVMTRLGSRGAARVFQLEIGGEVVAARLGFRFGDELYLYYSGYDPAWGKYSVMTTVVAETMRHAIEQGITTVNLSTGADVSKTRWRPEELPFGDVVVVNAGARARFSHLAFTRAAAWKSARRRRALMTAAASPSQESND</sequence>
<dbReference type="eggNOG" id="COG5653">
    <property type="taxonomic scope" value="Bacteria"/>
</dbReference>
<evidence type="ECO:0000256" key="1">
    <source>
        <dbReference type="SAM" id="MobiDB-lite"/>
    </source>
</evidence>
<evidence type="ECO:0000313" key="3">
    <source>
        <dbReference type="EMBL" id="AHG87670.1"/>
    </source>
</evidence>
<protein>
    <recommendedName>
        <fullName evidence="2">BioF2-like acetyltransferase domain-containing protein</fullName>
    </recommendedName>
</protein>
<dbReference type="SUPFAM" id="SSF55729">
    <property type="entry name" value="Acyl-CoA N-acyltransferases (Nat)"/>
    <property type="match status" value="1"/>
</dbReference>
<dbReference type="AlphaFoldDB" id="W0RBI1"/>
<evidence type="ECO:0000313" key="4">
    <source>
        <dbReference type="Proteomes" id="UP000019151"/>
    </source>
</evidence>
<proteinExistence type="predicted"/>
<reference evidence="3 4" key="1">
    <citation type="journal article" date="2014" name="Genome Announc.">
        <title>Genome Sequence and Methylome of Soil Bacterium Gemmatirosa kalamazoonensis KBS708T, a Member of the Rarely Cultivated Gemmatimonadetes Phylum.</title>
        <authorList>
            <person name="Debruyn J.M."/>
            <person name="Radosevich M."/>
            <person name="Wommack K.E."/>
            <person name="Polson S.W."/>
            <person name="Hauser L.J."/>
            <person name="Fawaz M.N."/>
            <person name="Korlach J."/>
            <person name="Tsai Y.C."/>
        </authorList>
    </citation>
    <scope>NUCLEOTIDE SEQUENCE [LARGE SCALE GENOMIC DNA]</scope>
    <source>
        <strain evidence="3 4">KBS708</strain>
    </source>
</reference>
<organism evidence="3 4">
    <name type="scientific">Gemmatirosa kalamazoonensis</name>
    <dbReference type="NCBI Taxonomy" id="861299"/>
    <lineage>
        <taxon>Bacteria</taxon>
        <taxon>Pseudomonadati</taxon>
        <taxon>Gemmatimonadota</taxon>
        <taxon>Gemmatimonadia</taxon>
        <taxon>Gemmatimonadales</taxon>
        <taxon>Gemmatimonadaceae</taxon>
        <taxon>Gemmatirosa</taxon>
    </lineage>
</organism>
<gene>
    <name evidence="3" type="ORF">J421_0133</name>
</gene>
<accession>W0RBI1</accession>
<name>W0RBI1_9BACT</name>
<feature type="domain" description="BioF2-like acetyltransferase" evidence="2">
    <location>
        <begin position="203"/>
        <end position="350"/>
    </location>
</feature>
<dbReference type="Proteomes" id="UP000019151">
    <property type="component" value="Chromosome"/>
</dbReference>
<dbReference type="InterPro" id="IPR016181">
    <property type="entry name" value="Acyl_CoA_acyltransferase"/>
</dbReference>
<dbReference type="InterPro" id="IPR038740">
    <property type="entry name" value="BioF2-like_GNAT_dom"/>
</dbReference>
<keyword evidence="4" id="KW-1185">Reference proteome</keyword>
<dbReference type="HOGENOM" id="CLU_046277_1_0_0"/>
<dbReference type="KEGG" id="gba:J421_0133"/>
<evidence type="ECO:0000259" key="2">
    <source>
        <dbReference type="Pfam" id="PF13480"/>
    </source>
</evidence>
<dbReference type="InParanoid" id="W0RBI1"/>
<dbReference type="Gene3D" id="3.40.630.30">
    <property type="match status" value="1"/>
</dbReference>
<feature type="region of interest" description="Disordered" evidence="1">
    <location>
        <begin position="1"/>
        <end position="23"/>
    </location>
</feature>
<dbReference type="EMBL" id="CP007128">
    <property type="protein sequence ID" value="AHG87670.1"/>
    <property type="molecule type" value="Genomic_DNA"/>
</dbReference>
<dbReference type="Pfam" id="PF13480">
    <property type="entry name" value="Acetyltransf_6"/>
    <property type="match status" value="1"/>
</dbReference>
<feature type="compositionally biased region" description="Polar residues" evidence="1">
    <location>
        <begin position="1"/>
        <end position="12"/>
    </location>
</feature>